<dbReference type="EMBL" id="WTYY01000003">
    <property type="protein sequence ID" value="MXO88283.1"/>
    <property type="molecule type" value="Genomic_DNA"/>
</dbReference>
<dbReference type="RefSeq" id="WP_160590463.1">
    <property type="nucleotide sequence ID" value="NZ_WTYY01000003.1"/>
</dbReference>
<keyword evidence="1" id="KW-1133">Transmembrane helix</keyword>
<dbReference type="Proteomes" id="UP000435243">
    <property type="component" value="Unassembled WGS sequence"/>
</dbReference>
<reference evidence="2 3" key="1">
    <citation type="submission" date="2019-12" db="EMBL/GenBank/DDBJ databases">
        <title>Genomic-based taxomic classification of the family Erythrobacteraceae.</title>
        <authorList>
            <person name="Xu L."/>
        </authorList>
    </citation>
    <scope>NUCLEOTIDE SEQUENCE [LARGE SCALE GENOMIC DNA]</scope>
    <source>
        <strain evidence="2 3">JCM 16339</strain>
    </source>
</reference>
<keyword evidence="3" id="KW-1185">Reference proteome</keyword>
<keyword evidence="1" id="KW-0812">Transmembrane</keyword>
<feature type="transmembrane region" description="Helical" evidence="1">
    <location>
        <begin position="67"/>
        <end position="90"/>
    </location>
</feature>
<evidence type="ECO:0000313" key="3">
    <source>
        <dbReference type="Proteomes" id="UP000435243"/>
    </source>
</evidence>
<proteinExistence type="predicted"/>
<keyword evidence="1" id="KW-0472">Membrane</keyword>
<protein>
    <submittedName>
        <fullName evidence="2">Uncharacterized protein</fullName>
    </submittedName>
</protein>
<gene>
    <name evidence="2" type="ORF">GRI32_05980</name>
</gene>
<feature type="transmembrane region" description="Helical" evidence="1">
    <location>
        <begin position="33"/>
        <end position="55"/>
    </location>
</feature>
<accession>A0A844ZL38</accession>
<comment type="caution">
    <text evidence="2">The sequence shown here is derived from an EMBL/GenBank/DDBJ whole genome shotgun (WGS) entry which is preliminary data.</text>
</comment>
<evidence type="ECO:0000313" key="2">
    <source>
        <dbReference type="EMBL" id="MXO88283.1"/>
    </source>
</evidence>
<name>A0A844ZL38_9SPHN</name>
<dbReference type="AlphaFoldDB" id="A0A844ZL38"/>
<sequence length="98" mass="10429">MFFVALASLAVGKALDCLDGELITRRGAPVPPFLLGGLGISFFVLPVWSGIRLYNFESEVPVTLRDWLLAGAFLLSLGVSGGAIVVMAWAQAENLGMF</sequence>
<organism evidence="2 3">
    <name type="scientific">Alteraurantiacibacter aestuarii</name>
    <dbReference type="NCBI Taxonomy" id="650004"/>
    <lineage>
        <taxon>Bacteria</taxon>
        <taxon>Pseudomonadati</taxon>
        <taxon>Pseudomonadota</taxon>
        <taxon>Alphaproteobacteria</taxon>
        <taxon>Sphingomonadales</taxon>
        <taxon>Erythrobacteraceae</taxon>
        <taxon>Alteraurantiacibacter</taxon>
    </lineage>
</organism>
<evidence type="ECO:0000256" key="1">
    <source>
        <dbReference type="SAM" id="Phobius"/>
    </source>
</evidence>